<evidence type="ECO:0000256" key="1">
    <source>
        <dbReference type="SAM" id="MobiDB-lite"/>
    </source>
</evidence>
<dbReference type="SUPFAM" id="SSF89562">
    <property type="entry name" value="RraA-like"/>
    <property type="match status" value="1"/>
</dbReference>
<keyword evidence="3" id="KW-1185">Reference proteome</keyword>
<protein>
    <submittedName>
        <fullName evidence="2">RraA family protein</fullName>
    </submittedName>
</protein>
<name>A0ABV3EG80_9ACTN</name>
<accession>A0ABV3EG80</accession>
<gene>
    <name evidence="2" type="ORF">AB0D65_32365</name>
</gene>
<reference evidence="2 3" key="1">
    <citation type="submission" date="2024-06" db="EMBL/GenBank/DDBJ databases">
        <title>The Natural Products Discovery Center: Release of the First 8490 Sequenced Strains for Exploring Actinobacteria Biosynthetic Diversity.</title>
        <authorList>
            <person name="Kalkreuter E."/>
            <person name="Kautsar S.A."/>
            <person name="Yang D."/>
            <person name="Bader C.D."/>
            <person name="Teijaro C.N."/>
            <person name="Fluegel L."/>
            <person name="Davis C.M."/>
            <person name="Simpson J.R."/>
            <person name="Lauterbach L."/>
            <person name="Steele A.D."/>
            <person name="Gui C."/>
            <person name="Meng S."/>
            <person name="Li G."/>
            <person name="Viehrig K."/>
            <person name="Ye F."/>
            <person name="Su P."/>
            <person name="Kiefer A.F."/>
            <person name="Nichols A."/>
            <person name="Cepeda A.J."/>
            <person name="Yan W."/>
            <person name="Fan B."/>
            <person name="Jiang Y."/>
            <person name="Adhikari A."/>
            <person name="Zheng C.-J."/>
            <person name="Schuster L."/>
            <person name="Cowan T.M."/>
            <person name="Smanski M.J."/>
            <person name="Chevrette M.G."/>
            <person name="De Carvalho L.P.S."/>
            <person name="Shen B."/>
        </authorList>
    </citation>
    <scope>NUCLEOTIDE SEQUENCE [LARGE SCALE GENOMIC DNA]</scope>
    <source>
        <strain evidence="2 3">NPDC048274</strain>
    </source>
</reference>
<sequence length="190" mass="20209">MSHDTHPIGRPTAGAAGTDGSREGALVAELAALGSAALVDAMGRVHRHRTDVLPLVSPCPERVLFEGAATVSFMPWRDDVEEASKTFADLFCEAVGDDPSGRVLVLSSGGHPQVSHGGGTKLSRVANHRLAGVLADGRLRNFRQLRGYEFATWCRGESTRWGGDTVMPYAANTTVEFAGGVHHPRGLRVL</sequence>
<organism evidence="2 3">
    <name type="scientific">Streptomyces griseoloalbus</name>
    <dbReference type="NCBI Taxonomy" id="67303"/>
    <lineage>
        <taxon>Bacteria</taxon>
        <taxon>Bacillati</taxon>
        <taxon>Actinomycetota</taxon>
        <taxon>Actinomycetes</taxon>
        <taxon>Kitasatosporales</taxon>
        <taxon>Streptomycetaceae</taxon>
        <taxon>Streptomyces</taxon>
    </lineage>
</organism>
<dbReference type="RefSeq" id="WP_359988613.1">
    <property type="nucleotide sequence ID" value="NZ_JBEZLS010000032.1"/>
</dbReference>
<dbReference type="Gene3D" id="3.50.30.40">
    <property type="entry name" value="Ribonuclease E inhibitor RraA/RraA-like"/>
    <property type="match status" value="1"/>
</dbReference>
<evidence type="ECO:0000313" key="2">
    <source>
        <dbReference type="EMBL" id="MEU9355569.1"/>
    </source>
</evidence>
<dbReference type="Proteomes" id="UP001551582">
    <property type="component" value="Unassembled WGS sequence"/>
</dbReference>
<comment type="caution">
    <text evidence="2">The sequence shown here is derived from an EMBL/GenBank/DDBJ whole genome shotgun (WGS) entry which is preliminary data.</text>
</comment>
<evidence type="ECO:0000313" key="3">
    <source>
        <dbReference type="Proteomes" id="UP001551582"/>
    </source>
</evidence>
<dbReference type="Pfam" id="PF03737">
    <property type="entry name" value="RraA-like"/>
    <property type="match status" value="1"/>
</dbReference>
<feature type="region of interest" description="Disordered" evidence="1">
    <location>
        <begin position="1"/>
        <end position="20"/>
    </location>
</feature>
<dbReference type="EMBL" id="JBEZLS010000032">
    <property type="protein sequence ID" value="MEU9355569.1"/>
    <property type="molecule type" value="Genomic_DNA"/>
</dbReference>
<dbReference type="InterPro" id="IPR005493">
    <property type="entry name" value="RraA/RraA-like"/>
</dbReference>
<proteinExistence type="predicted"/>
<dbReference type="InterPro" id="IPR036704">
    <property type="entry name" value="RraA/RraA-like_sf"/>
</dbReference>